<protein>
    <submittedName>
        <fullName evidence="4">Beta-xylosidase/alpha-L-arabinofuranosidase 2</fullName>
        <ecNumber evidence="4">3.2.1.21</ecNumber>
    </submittedName>
</protein>
<dbReference type="FunFam" id="3.40.50.1700:FF:000002">
    <property type="entry name" value="Glycosyl hydrolase family protein"/>
    <property type="match status" value="1"/>
</dbReference>
<dbReference type="Proteomes" id="UP000236161">
    <property type="component" value="Unassembled WGS sequence"/>
</dbReference>
<name>A0A2I0A9T2_9ASPA</name>
<feature type="domain" description="Glycoside hydrolase family 3 N-terminal" evidence="3">
    <location>
        <begin position="47"/>
        <end position="358"/>
    </location>
</feature>
<dbReference type="STRING" id="1088818.A0A2I0A9T2"/>
<dbReference type="PANTHER" id="PTHR30620:SF120">
    <property type="entry name" value="GLYCOSYL HYDROLASE FAMILY 3 N TERMINAL DOMAIN CONTAINING PROTEIN, EXPRESSED"/>
    <property type="match status" value="1"/>
</dbReference>
<dbReference type="PANTHER" id="PTHR30620">
    <property type="entry name" value="PERIPLASMIC BETA-GLUCOSIDASE-RELATED"/>
    <property type="match status" value="1"/>
</dbReference>
<feature type="chain" id="PRO_5014197311" evidence="2">
    <location>
        <begin position="24"/>
        <end position="566"/>
    </location>
</feature>
<evidence type="ECO:0000313" key="4">
    <source>
        <dbReference type="EMBL" id="PKA52285.1"/>
    </source>
</evidence>
<keyword evidence="4" id="KW-0326">Glycosidase</keyword>
<evidence type="ECO:0000256" key="1">
    <source>
        <dbReference type="ARBA" id="ARBA00022801"/>
    </source>
</evidence>
<keyword evidence="2" id="KW-0732">Signal</keyword>
<dbReference type="AlphaFoldDB" id="A0A2I0A9T2"/>
<keyword evidence="1 4" id="KW-0378">Hydrolase</keyword>
<keyword evidence="5" id="KW-1185">Reference proteome</keyword>
<dbReference type="Gene3D" id="3.20.20.300">
    <property type="entry name" value="Glycoside hydrolase, family 3, N-terminal domain"/>
    <property type="match status" value="2"/>
</dbReference>
<dbReference type="Gene3D" id="3.40.50.1700">
    <property type="entry name" value="Glycoside hydrolase family 3 C-terminal domain"/>
    <property type="match status" value="1"/>
</dbReference>
<reference evidence="4 5" key="1">
    <citation type="journal article" date="2017" name="Nature">
        <title>The Apostasia genome and the evolution of orchids.</title>
        <authorList>
            <person name="Zhang G.Q."/>
            <person name="Liu K.W."/>
            <person name="Li Z."/>
            <person name="Lohaus R."/>
            <person name="Hsiao Y.Y."/>
            <person name="Niu S.C."/>
            <person name="Wang J.Y."/>
            <person name="Lin Y.C."/>
            <person name="Xu Q."/>
            <person name="Chen L.J."/>
            <person name="Yoshida K."/>
            <person name="Fujiwara S."/>
            <person name="Wang Z.W."/>
            <person name="Zhang Y.Q."/>
            <person name="Mitsuda N."/>
            <person name="Wang M."/>
            <person name="Liu G.H."/>
            <person name="Pecoraro L."/>
            <person name="Huang H.X."/>
            <person name="Xiao X.J."/>
            <person name="Lin M."/>
            <person name="Wu X.Y."/>
            <person name="Wu W.L."/>
            <person name="Chen Y.Y."/>
            <person name="Chang S.B."/>
            <person name="Sakamoto S."/>
            <person name="Ohme-Takagi M."/>
            <person name="Yagi M."/>
            <person name="Zeng S.J."/>
            <person name="Shen C.Y."/>
            <person name="Yeh C.M."/>
            <person name="Luo Y.B."/>
            <person name="Tsai W.C."/>
            <person name="Van de Peer Y."/>
            <person name="Liu Z.J."/>
        </authorList>
    </citation>
    <scope>NUCLEOTIDE SEQUENCE [LARGE SCALE GENOMIC DNA]</scope>
    <source>
        <strain evidence="5">cv. Shenzhen</strain>
        <tissue evidence="4">Stem</tissue>
    </source>
</reference>
<dbReference type="InterPro" id="IPR001764">
    <property type="entry name" value="Glyco_hydro_3_N"/>
</dbReference>
<dbReference type="Pfam" id="PF00933">
    <property type="entry name" value="Glyco_hydro_3"/>
    <property type="match status" value="1"/>
</dbReference>
<dbReference type="EMBL" id="KZ452008">
    <property type="protein sequence ID" value="PKA52285.1"/>
    <property type="molecule type" value="Genomic_DNA"/>
</dbReference>
<dbReference type="OrthoDB" id="47059at2759"/>
<dbReference type="InterPro" id="IPR017853">
    <property type="entry name" value="GH"/>
</dbReference>
<dbReference type="SUPFAM" id="SSF51445">
    <property type="entry name" value="(Trans)glycosidases"/>
    <property type="match status" value="1"/>
</dbReference>
<dbReference type="GO" id="GO:0009251">
    <property type="term" value="P:glucan catabolic process"/>
    <property type="evidence" value="ECO:0007669"/>
    <property type="project" value="TreeGrafter"/>
</dbReference>
<dbReference type="SUPFAM" id="SSF52279">
    <property type="entry name" value="Beta-D-glucan exohydrolase, C-terminal domain"/>
    <property type="match status" value="1"/>
</dbReference>
<proteinExistence type="predicted"/>
<organism evidence="4 5">
    <name type="scientific">Apostasia shenzhenica</name>
    <dbReference type="NCBI Taxonomy" id="1088818"/>
    <lineage>
        <taxon>Eukaryota</taxon>
        <taxon>Viridiplantae</taxon>
        <taxon>Streptophyta</taxon>
        <taxon>Embryophyta</taxon>
        <taxon>Tracheophyta</taxon>
        <taxon>Spermatophyta</taxon>
        <taxon>Magnoliopsida</taxon>
        <taxon>Liliopsida</taxon>
        <taxon>Asparagales</taxon>
        <taxon>Orchidaceae</taxon>
        <taxon>Apostasioideae</taxon>
        <taxon>Apostasia</taxon>
    </lineage>
</organism>
<evidence type="ECO:0000256" key="2">
    <source>
        <dbReference type="SAM" id="SignalP"/>
    </source>
</evidence>
<gene>
    <name evidence="4" type="primary">Xyl2</name>
    <name evidence="4" type="ORF">AXF42_Ash010181</name>
</gene>
<accession>A0A2I0A9T2</accession>
<evidence type="ECO:0000259" key="3">
    <source>
        <dbReference type="Pfam" id="PF00933"/>
    </source>
</evidence>
<sequence length="566" mass="61849">MEITRRLGLVLLCLSCCMALGRADYMKYKDPKQPLNVRVNDLWSRMTLDEKIGQMAQIAMENATAEVIADNFVGSVLSGGGHVPSPRASVKVWVDMVNEMQKGALSTRLGIPIIYGIDAVHGHNNVYKATIFPHNIGLGATRDPALVRRIGAATALEVRATGIPYVFAPCVAVCRDPRWGRCYESYSEDPNVVEEMTDIILGLQGEIPANALKGVPFVGGKTKVAACAKHFVGDGGTHMGINENNTIANFHELLSIHMPPYYHAIIKGVSTVMVSYSSWNGVKMHANHYLLTDFLKNKLHFRGFLISDWEGIDRITSPPGVNYTYSVLTAVLAGIDMEHRELAREAVRKSLVLLKNGKDSEKPLLPLPKKAKKILVAGSHAHNLGYQCGGWTIEWQGLGGNNLTKGTTLLEAVKSAVESSTEVVYSENPNAHLLSNNEFSYAIVAVGEYPYAETAGDNLNLTIPAPGPRTIQNVCTKIKCVVILISGRPLVIERYVEVIDAFVAAWLPGTEGLGITDVLFGDYGFSGKLSRTWFRSVDQLPMNVGDPHYDPLYPFGFGLKTEPNVV</sequence>
<evidence type="ECO:0000313" key="5">
    <source>
        <dbReference type="Proteomes" id="UP000236161"/>
    </source>
</evidence>
<feature type="signal peptide" evidence="2">
    <location>
        <begin position="1"/>
        <end position="23"/>
    </location>
</feature>
<dbReference type="InterPro" id="IPR036881">
    <property type="entry name" value="Glyco_hydro_3_C_sf"/>
</dbReference>
<dbReference type="InterPro" id="IPR036962">
    <property type="entry name" value="Glyco_hydro_3_N_sf"/>
</dbReference>
<dbReference type="EC" id="3.2.1.21" evidence="4"/>
<dbReference type="PRINTS" id="PR00133">
    <property type="entry name" value="GLHYDRLASE3"/>
</dbReference>
<dbReference type="FunFam" id="3.20.20.300:FF:000003">
    <property type="entry name" value="Beta-D-glucan exohydrolase isoenzyme ExoI"/>
    <property type="match status" value="1"/>
</dbReference>
<dbReference type="GO" id="GO:0008422">
    <property type="term" value="F:beta-glucosidase activity"/>
    <property type="evidence" value="ECO:0007669"/>
    <property type="project" value="UniProtKB-EC"/>
</dbReference>
<dbReference type="InterPro" id="IPR051915">
    <property type="entry name" value="Cellulose_Degrad_GH3"/>
</dbReference>